<sequence>IKSKEKEKDFLQHLKAQKVVHKKATSNVVVSKNTPPLGKVSSRKPMGINNKERIKQKDFSRKLVEGKKIQNKEQLNQDNIRNLDCNAQSSFDSFEETLHLIYPNETDHIKFPIGKDVFAGEDIEFGYIPKRNILDVCQMKDLDSDILIVYMRCLYEKYKSSRDRFVFINPLTFSSSQTKANLLRERIQSCQGKQFALIPYNPGFHFALIVVDLSHMDVYWLDSLHGEPQSELKILVNNVLMAYKMIQGTKIHKSICWQCIKVK</sequence>
<keyword evidence="3" id="KW-1185">Reference proteome</keyword>
<accession>A0A7J6VUV2</accession>
<dbReference type="AlphaFoldDB" id="A0A7J6VUV2"/>
<dbReference type="Gene3D" id="3.40.395.10">
    <property type="entry name" value="Adenoviral Proteinase, Chain A"/>
    <property type="match status" value="1"/>
</dbReference>
<dbReference type="InterPro" id="IPR038765">
    <property type="entry name" value="Papain-like_cys_pep_sf"/>
</dbReference>
<dbReference type="OrthoDB" id="1899935at2759"/>
<feature type="non-terminal residue" evidence="2">
    <location>
        <position position="1"/>
    </location>
</feature>
<proteinExistence type="predicted"/>
<evidence type="ECO:0000313" key="2">
    <source>
        <dbReference type="EMBL" id="KAF5188487.1"/>
    </source>
</evidence>
<name>A0A7J6VUV2_THATH</name>
<protein>
    <recommendedName>
        <fullName evidence="4">Ubiquitin-like protease family profile domain-containing protein</fullName>
    </recommendedName>
</protein>
<feature type="region of interest" description="Disordered" evidence="1">
    <location>
        <begin position="25"/>
        <end position="45"/>
    </location>
</feature>
<feature type="compositionally biased region" description="Polar residues" evidence="1">
    <location>
        <begin position="25"/>
        <end position="34"/>
    </location>
</feature>
<comment type="caution">
    <text evidence="2">The sequence shown here is derived from an EMBL/GenBank/DDBJ whole genome shotgun (WGS) entry which is preliminary data.</text>
</comment>
<organism evidence="2 3">
    <name type="scientific">Thalictrum thalictroides</name>
    <name type="common">Rue-anemone</name>
    <name type="synonym">Anemone thalictroides</name>
    <dbReference type="NCBI Taxonomy" id="46969"/>
    <lineage>
        <taxon>Eukaryota</taxon>
        <taxon>Viridiplantae</taxon>
        <taxon>Streptophyta</taxon>
        <taxon>Embryophyta</taxon>
        <taxon>Tracheophyta</taxon>
        <taxon>Spermatophyta</taxon>
        <taxon>Magnoliopsida</taxon>
        <taxon>Ranunculales</taxon>
        <taxon>Ranunculaceae</taxon>
        <taxon>Thalictroideae</taxon>
        <taxon>Thalictrum</taxon>
    </lineage>
</organism>
<evidence type="ECO:0008006" key="4">
    <source>
        <dbReference type="Google" id="ProtNLM"/>
    </source>
</evidence>
<evidence type="ECO:0000313" key="3">
    <source>
        <dbReference type="Proteomes" id="UP000554482"/>
    </source>
</evidence>
<gene>
    <name evidence="2" type="ORF">FRX31_021926</name>
</gene>
<dbReference type="EMBL" id="JABWDY010026703">
    <property type="protein sequence ID" value="KAF5188487.1"/>
    <property type="molecule type" value="Genomic_DNA"/>
</dbReference>
<reference evidence="2 3" key="1">
    <citation type="submission" date="2020-06" db="EMBL/GenBank/DDBJ databases">
        <title>Transcriptomic and genomic resources for Thalictrum thalictroides and T. hernandezii: Facilitating candidate gene discovery in an emerging model plant lineage.</title>
        <authorList>
            <person name="Arias T."/>
            <person name="Riano-Pachon D.M."/>
            <person name="Di Stilio V.S."/>
        </authorList>
    </citation>
    <scope>NUCLEOTIDE SEQUENCE [LARGE SCALE GENOMIC DNA]</scope>
    <source>
        <strain evidence="3">cv. WT478/WT964</strain>
        <tissue evidence="2">Leaves</tissue>
    </source>
</reference>
<dbReference type="Proteomes" id="UP000554482">
    <property type="component" value="Unassembled WGS sequence"/>
</dbReference>
<evidence type="ECO:0000256" key="1">
    <source>
        <dbReference type="SAM" id="MobiDB-lite"/>
    </source>
</evidence>
<dbReference type="SUPFAM" id="SSF54001">
    <property type="entry name" value="Cysteine proteinases"/>
    <property type="match status" value="1"/>
</dbReference>